<dbReference type="EMBL" id="FODE01000040">
    <property type="protein sequence ID" value="SEO16332.1"/>
    <property type="molecule type" value="Genomic_DNA"/>
</dbReference>
<organism evidence="1 2">
    <name type="scientific">Paracoccus alcaliphilus</name>
    <dbReference type="NCBI Taxonomy" id="34002"/>
    <lineage>
        <taxon>Bacteria</taxon>
        <taxon>Pseudomonadati</taxon>
        <taxon>Pseudomonadota</taxon>
        <taxon>Alphaproteobacteria</taxon>
        <taxon>Rhodobacterales</taxon>
        <taxon>Paracoccaceae</taxon>
        <taxon>Paracoccus</taxon>
    </lineage>
</organism>
<accession>A0A1H8MG02</accession>
<dbReference type="STRING" id="34002.SAMN04489859_10402"/>
<proteinExistence type="predicted"/>
<gene>
    <name evidence="1" type="ORF">SAMN04489859_10402</name>
</gene>
<dbReference type="AlphaFoldDB" id="A0A1H8MG02"/>
<protein>
    <recommendedName>
        <fullName evidence="3">Transposase</fullName>
    </recommendedName>
</protein>
<evidence type="ECO:0000313" key="2">
    <source>
        <dbReference type="Proteomes" id="UP000199054"/>
    </source>
</evidence>
<keyword evidence="2" id="KW-1185">Reference proteome</keyword>
<dbReference type="Proteomes" id="UP000199054">
    <property type="component" value="Unassembled WGS sequence"/>
</dbReference>
<evidence type="ECO:0008006" key="3">
    <source>
        <dbReference type="Google" id="ProtNLM"/>
    </source>
</evidence>
<name>A0A1H8MG02_9RHOB</name>
<reference evidence="1 2" key="1">
    <citation type="submission" date="2016-10" db="EMBL/GenBank/DDBJ databases">
        <authorList>
            <person name="de Groot N.N."/>
        </authorList>
    </citation>
    <scope>NUCLEOTIDE SEQUENCE [LARGE SCALE GENOMIC DNA]</scope>
    <source>
        <strain evidence="1 2">DSM 8512</strain>
    </source>
</reference>
<sequence length="117" mass="12561">MRSIGMDVHRSFAQVAILEGGKTTEIRIDLDHDAVVAFGQALRSDDKVVLEATGNTAATVRLLAPFVARVVIANPLRVKAIAHARLRRSAARRGSARQPISIGRSAMAVCCPTRCVD</sequence>
<evidence type="ECO:0000313" key="1">
    <source>
        <dbReference type="EMBL" id="SEO16332.1"/>
    </source>
</evidence>